<accession>X6MCW0</accession>
<dbReference type="AlphaFoldDB" id="X6MCW0"/>
<keyword evidence="2" id="KW-1185">Reference proteome</keyword>
<protein>
    <recommendedName>
        <fullName evidence="3">FAT domain-containing protein</fullName>
    </recommendedName>
</protein>
<dbReference type="EMBL" id="ASPP01022587">
    <property type="protein sequence ID" value="ETO11287.1"/>
    <property type="molecule type" value="Genomic_DNA"/>
</dbReference>
<evidence type="ECO:0008006" key="3">
    <source>
        <dbReference type="Google" id="ProtNLM"/>
    </source>
</evidence>
<organism evidence="1 2">
    <name type="scientific">Reticulomyxa filosa</name>
    <dbReference type="NCBI Taxonomy" id="46433"/>
    <lineage>
        <taxon>Eukaryota</taxon>
        <taxon>Sar</taxon>
        <taxon>Rhizaria</taxon>
        <taxon>Retaria</taxon>
        <taxon>Foraminifera</taxon>
        <taxon>Monothalamids</taxon>
        <taxon>Reticulomyxidae</taxon>
        <taxon>Reticulomyxa</taxon>
    </lineage>
</organism>
<dbReference type="Proteomes" id="UP000023152">
    <property type="component" value="Unassembled WGS sequence"/>
</dbReference>
<dbReference type="OrthoDB" id="5570127at2759"/>
<feature type="non-terminal residue" evidence="1">
    <location>
        <position position="1"/>
    </location>
</feature>
<dbReference type="InterPro" id="IPR046805">
    <property type="entry name" value="Tra1_ring"/>
</dbReference>
<dbReference type="Pfam" id="PF20206">
    <property type="entry name" value="Tra1_ring"/>
    <property type="match status" value="1"/>
</dbReference>
<gene>
    <name evidence="1" type="ORF">RFI_26090</name>
</gene>
<name>X6MCW0_RETFI</name>
<reference evidence="1 2" key="1">
    <citation type="journal article" date="2013" name="Curr. Biol.">
        <title>The Genome of the Foraminiferan Reticulomyxa filosa.</title>
        <authorList>
            <person name="Glockner G."/>
            <person name="Hulsmann N."/>
            <person name="Schleicher M."/>
            <person name="Noegel A.A."/>
            <person name="Eichinger L."/>
            <person name="Gallinger C."/>
            <person name="Pawlowski J."/>
            <person name="Sierra R."/>
            <person name="Euteneuer U."/>
            <person name="Pillet L."/>
            <person name="Moustafa A."/>
            <person name="Platzer M."/>
            <person name="Groth M."/>
            <person name="Szafranski K."/>
            <person name="Schliwa M."/>
        </authorList>
    </citation>
    <scope>NUCLEOTIDE SEQUENCE [LARGE SCALE GENOMIC DNA]</scope>
</reference>
<evidence type="ECO:0000313" key="1">
    <source>
        <dbReference type="EMBL" id="ETO11287.1"/>
    </source>
</evidence>
<proteinExistence type="predicted"/>
<comment type="caution">
    <text evidence="1">The sequence shown here is derived from an EMBL/GenBank/DDBJ whole genome shotgun (WGS) entry which is preliminary data.</text>
</comment>
<sequence>TNWSQEDRINLLQSVPNLFGREWSEVLDATLELMMKENQSEDGSAFVVQMASKIHYPSCYSTNLQKSSFTSTHMFFQLLLHRNPAVRAHFTRALKDSLTTVGTLFCCCCCCCLFGDINWLATQHCNEEVYFLSCSVDLLLDLLDTHSPLRFSATHAAQVQPIAFAEDWKKMDLEKVKELEEIVAMERHMLTQQSKLTVNDIMKPLVAWCYLSPAVARNVWYQIVKPLYYKYKNVMDSWENEYQQRQQSQENEKKYGGTVNEQDRVNRSKPFRNIAETFHNLSLDPSWLAIFFGNGNKNASLSNKHGPTSTGTGTGIGTAATTTTPPIMLPSLVNSNKHNVRQWFQLACRDLMRGFGICHDGVLKLDQYDIVIRFAEEFGCVFEGIDLINKWIHYEVMLHPRDNPKARKHVLKDRRAQVEIGEFTRGGDLLVDLYQQTGCHDLAYAFWKKRCTNLGTMSALTYEQYGQYGKAQKCYDKLQAKYFKSQNTEIIAESEVTLWQRHYVECCRKLNQWDWLDDFSREQLIPELFLESQCHQSNNDTMTMTMAMAKMRMHADI</sequence>
<evidence type="ECO:0000313" key="2">
    <source>
        <dbReference type="Proteomes" id="UP000023152"/>
    </source>
</evidence>